<dbReference type="SUPFAM" id="SSF52058">
    <property type="entry name" value="L domain-like"/>
    <property type="match status" value="1"/>
</dbReference>
<dbReference type="GO" id="GO:0006952">
    <property type="term" value="P:defense response"/>
    <property type="evidence" value="ECO:0007669"/>
    <property type="project" value="UniProtKB-KW"/>
</dbReference>
<reference evidence="2 4" key="1">
    <citation type="journal article" date="2011" name="Nature">
        <title>The Medicago genome provides insight into the evolution of rhizobial symbioses.</title>
        <authorList>
            <person name="Young N.D."/>
            <person name="Debelle F."/>
            <person name="Oldroyd G.E."/>
            <person name="Geurts R."/>
            <person name="Cannon S.B."/>
            <person name="Udvardi M.K."/>
            <person name="Benedito V.A."/>
            <person name="Mayer K.F."/>
            <person name="Gouzy J."/>
            <person name="Schoof H."/>
            <person name="Van de Peer Y."/>
            <person name="Proost S."/>
            <person name="Cook D.R."/>
            <person name="Meyers B.C."/>
            <person name="Spannagl M."/>
            <person name="Cheung F."/>
            <person name="De Mita S."/>
            <person name="Krishnakumar V."/>
            <person name="Gundlach H."/>
            <person name="Zhou S."/>
            <person name="Mudge J."/>
            <person name="Bharti A.K."/>
            <person name="Murray J.D."/>
            <person name="Naoumkina M.A."/>
            <person name="Rosen B."/>
            <person name="Silverstein K.A."/>
            <person name="Tang H."/>
            <person name="Rombauts S."/>
            <person name="Zhao P.X."/>
            <person name="Zhou P."/>
            <person name="Barbe V."/>
            <person name="Bardou P."/>
            <person name="Bechner M."/>
            <person name="Bellec A."/>
            <person name="Berger A."/>
            <person name="Berges H."/>
            <person name="Bidwell S."/>
            <person name="Bisseling T."/>
            <person name="Choisne N."/>
            <person name="Couloux A."/>
            <person name="Denny R."/>
            <person name="Deshpande S."/>
            <person name="Dai X."/>
            <person name="Doyle J.J."/>
            <person name="Dudez A.M."/>
            <person name="Farmer A.D."/>
            <person name="Fouteau S."/>
            <person name="Franken C."/>
            <person name="Gibelin C."/>
            <person name="Gish J."/>
            <person name="Goldstein S."/>
            <person name="Gonzalez A.J."/>
            <person name="Green P.J."/>
            <person name="Hallab A."/>
            <person name="Hartog M."/>
            <person name="Hua A."/>
            <person name="Humphray S.J."/>
            <person name="Jeong D.H."/>
            <person name="Jing Y."/>
            <person name="Jocker A."/>
            <person name="Kenton S.M."/>
            <person name="Kim D.J."/>
            <person name="Klee K."/>
            <person name="Lai H."/>
            <person name="Lang C."/>
            <person name="Lin S."/>
            <person name="Macmil S.L."/>
            <person name="Magdelenat G."/>
            <person name="Matthews L."/>
            <person name="McCorrison J."/>
            <person name="Monaghan E.L."/>
            <person name="Mun J.H."/>
            <person name="Najar F.Z."/>
            <person name="Nicholson C."/>
            <person name="Noirot C."/>
            <person name="O'Bleness M."/>
            <person name="Paule C.R."/>
            <person name="Poulain J."/>
            <person name="Prion F."/>
            <person name="Qin B."/>
            <person name="Qu C."/>
            <person name="Retzel E.F."/>
            <person name="Riddle C."/>
            <person name="Sallet E."/>
            <person name="Samain S."/>
            <person name="Samson N."/>
            <person name="Sanders I."/>
            <person name="Saurat O."/>
            <person name="Scarpelli C."/>
            <person name="Schiex T."/>
            <person name="Segurens B."/>
            <person name="Severin A.J."/>
            <person name="Sherrier D.J."/>
            <person name="Shi R."/>
            <person name="Sims S."/>
            <person name="Singer S.R."/>
            <person name="Sinharoy S."/>
            <person name="Sterck L."/>
            <person name="Viollet A."/>
            <person name="Wang B.B."/>
            <person name="Wang K."/>
            <person name="Wang M."/>
            <person name="Wang X."/>
            <person name="Warfsmann J."/>
            <person name="Weissenbach J."/>
            <person name="White D.D."/>
            <person name="White J.D."/>
            <person name="Wiley G.B."/>
            <person name="Wincker P."/>
            <person name="Xing Y."/>
            <person name="Yang L."/>
            <person name="Yao Z."/>
            <person name="Ying F."/>
            <person name="Zhai J."/>
            <person name="Zhou L."/>
            <person name="Zuber A."/>
            <person name="Denarie J."/>
            <person name="Dixon R.A."/>
            <person name="May G.D."/>
            <person name="Schwartz D.C."/>
            <person name="Rogers J."/>
            <person name="Quetier F."/>
            <person name="Town C.D."/>
            <person name="Roe B.A."/>
        </authorList>
    </citation>
    <scope>NUCLEOTIDE SEQUENCE [LARGE SCALE GENOMIC DNA]</scope>
    <source>
        <strain evidence="2">A17</strain>
        <strain evidence="3 4">cv. Jemalong A17</strain>
    </source>
</reference>
<proteinExistence type="predicted"/>
<dbReference type="InterPro" id="IPR032675">
    <property type="entry name" value="LRR_dom_sf"/>
</dbReference>
<accession>A0A072VIL7</accession>
<dbReference type="STRING" id="3880.A0A072VIL7"/>
<evidence type="ECO:0000313" key="4">
    <source>
        <dbReference type="Proteomes" id="UP000002051"/>
    </source>
</evidence>
<evidence type="ECO:0000256" key="1">
    <source>
        <dbReference type="ARBA" id="ARBA00022821"/>
    </source>
</evidence>
<evidence type="ECO:0000313" key="3">
    <source>
        <dbReference type="EnsemblPlants" id="KEH41283"/>
    </source>
</evidence>
<protein>
    <submittedName>
        <fullName evidence="2">Disease resistance protein (TIR-NBS-LRR class), putative</fullName>
    </submittedName>
</protein>
<dbReference type="Proteomes" id="UP000002051">
    <property type="component" value="Unassembled WGS sequence"/>
</dbReference>
<reference evidence="2 4" key="2">
    <citation type="journal article" date="2014" name="BMC Genomics">
        <title>An improved genome release (version Mt4.0) for the model legume Medicago truncatula.</title>
        <authorList>
            <person name="Tang H."/>
            <person name="Krishnakumar V."/>
            <person name="Bidwell S."/>
            <person name="Rosen B."/>
            <person name="Chan A."/>
            <person name="Zhou S."/>
            <person name="Gentzbittel L."/>
            <person name="Childs K.L."/>
            <person name="Yandell M."/>
            <person name="Gundlach H."/>
            <person name="Mayer K.F."/>
            <person name="Schwartz D.C."/>
            <person name="Town C.D."/>
        </authorList>
    </citation>
    <scope>GENOME REANNOTATION</scope>
    <source>
        <strain evidence="2">A17</strain>
        <strain evidence="3 4">cv. Jemalong A17</strain>
    </source>
</reference>
<keyword evidence="4" id="KW-1185">Reference proteome</keyword>
<dbReference type="EMBL" id="CM001217">
    <property type="protein sequence ID" value="KEH41283.1"/>
    <property type="molecule type" value="Genomic_DNA"/>
</dbReference>
<organism evidence="2 4">
    <name type="scientific">Medicago truncatula</name>
    <name type="common">Barrel medic</name>
    <name type="synonym">Medicago tribuloides</name>
    <dbReference type="NCBI Taxonomy" id="3880"/>
    <lineage>
        <taxon>Eukaryota</taxon>
        <taxon>Viridiplantae</taxon>
        <taxon>Streptophyta</taxon>
        <taxon>Embryophyta</taxon>
        <taxon>Tracheophyta</taxon>
        <taxon>Spermatophyta</taxon>
        <taxon>Magnoliopsida</taxon>
        <taxon>eudicotyledons</taxon>
        <taxon>Gunneridae</taxon>
        <taxon>Pentapetalae</taxon>
        <taxon>rosids</taxon>
        <taxon>fabids</taxon>
        <taxon>Fabales</taxon>
        <taxon>Fabaceae</taxon>
        <taxon>Papilionoideae</taxon>
        <taxon>50 kb inversion clade</taxon>
        <taxon>NPAAA clade</taxon>
        <taxon>Hologalegina</taxon>
        <taxon>IRL clade</taxon>
        <taxon>Trifolieae</taxon>
        <taxon>Medicago</taxon>
    </lineage>
</organism>
<dbReference type="PANTHER" id="PTHR36766">
    <property type="entry name" value="PLANT BROAD-SPECTRUM MILDEW RESISTANCE PROTEIN RPW8"/>
    <property type="match status" value="1"/>
</dbReference>
<gene>
    <name evidence="2" type="ordered locus">MTR_1g047920</name>
</gene>
<name>A0A072VIL7_MEDTR</name>
<dbReference type="HOGENOM" id="CLU_1112731_0_0_1"/>
<dbReference type="AlphaFoldDB" id="A0A072VIL7"/>
<keyword evidence="1" id="KW-0611">Plant defense</keyword>
<reference evidence="3" key="3">
    <citation type="submission" date="2015-04" db="UniProtKB">
        <authorList>
            <consortium name="EnsemblPlants"/>
        </authorList>
    </citation>
    <scope>IDENTIFICATION</scope>
    <source>
        <strain evidence="3">cv. Jemalong A17</strain>
    </source>
</reference>
<sequence>MELETLPKGLGKLISLRELWITTKQSVLSLDKLTSLKHLRKLGFHYCDNLKLFFSGEQQLPSLETLYVKSCGSLESLPLYIFPKLQTLIIFDCKMLNLYLNNESPIRRLRMKHLYIGDFPELLSLPEWIVGASATLETLEINNFLNLEMFSECLTTMSHLKRLYIIDCPQVLSLPSGMHRLTTLNDLRIYGCPELYRKYRPQFEFEFKGKIVKQRRQSWVEQVQHLARKSRSVVDVTGEDDCQQEALYSL</sequence>
<evidence type="ECO:0000313" key="2">
    <source>
        <dbReference type="EMBL" id="KEH41283.1"/>
    </source>
</evidence>
<dbReference type="EnsemblPlants" id="KEH41283">
    <property type="protein sequence ID" value="KEH41283"/>
    <property type="gene ID" value="MTR_1g047920"/>
</dbReference>
<dbReference type="Gene3D" id="3.80.10.10">
    <property type="entry name" value="Ribonuclease Inhibitor"/>
    <property type="match status" value="2"/>
</dbReference>
<dbReference type="PANTHER" id="PTHR36766:SF61">
    <property type="entry name" value="NB-ARC DOMAIN DISEASE RESISTANCE PROTEIN"/>
    <property type="match status" value="1"/>
</dbReference>